<dbReference type="VEuPathDB" id="FungiDB:BD410DRAFT_381259"/>
<name>A0A4Y7PEC1_9AGAM</name>
<dbReference type="EMBL" id="ML170502">
    <property type="protein sequence ID" value="TDL13667.1"/>
    <property type="molecule type" value="Genomic_DNA"/>
</dbReference>
<keyword evidence="2" id="KW-1185">Reference proteome</keyword>
<evidence type="ECO:0000313" key="2">
    <source>
        <dbReference type="Proteomes" id="UP000294933"/>
    </source>
</evidence>
<dbReference type="Proteomes" id="UP000294933">
    <property type="component" value="Unassembled WGS sequence"/>
</dbReference>
<reference evidence="1 2" key="1">
    <citation type="submission" date="2018-06" db="EMBL/GenBank/DDBJ databases">
        <title>A transcriptomic atlas of mushroom development highlights an independent origin of complex multicellularity.</title>
        <authorList>
            <consortium name="DOE Joint Genome Institute"/>
            <person name="Krizsan K."/>
            <person name="Almasi E."/>
            <person name="Merenyi Z."/>
            <person name="Sahu N."/>
            <person name="Viragh M."/>
            <person name="Koszo T."/>
            <person name="Mondo S."/>
            <person name="Kiss B."/>
            <person name="Balint B."/>
            <person name="Kues U."/>
            <person name="Barry K."/>
            <person name="Hegedus J.C."/>
            <person name="Henrissat B."/>
            <person name="Johnson J."/>
            <person name="Lipzen A."/>
            <person name="Ohm R."/>
            <person name="Nagy I."/>
            <person name="Pangilinan J."/>
            <person name="Yan J."/>
            <person name="Xiong Y."/>
            <person name="Grigoriev I.V."/>
            <person name="Hibbett D.S."/>
            <person name="Nagy L.G."/>
        </authorList>
    </citation>
    <scope>NUCLEOTIDE SEQUENCE [LARGE SCALE GENOMIC DNA]</scope>
    <source>
        <strain evidence="1 2">SZMC22713</strain>
    </source>
</reference>
<gene>
    <name evidence="1" type="ORF">BD410DRAFT_381259</name>
</gene>
<accession>A0A4Y7PEC1</accession>
<proteinExistence type="predicted"/>
<dbReference type="AlphaFoldDB" id="A0A4Y7PEC1"/>
<sequence length="64" mass="7277">MARRPEDLQTHMLTAESYDASQHNLPLYAQEARAHELEFKHPRSPAIALSFLPSHLVSESQKPP</sequence>
<protein>
    <submittedName>
        <fullName evidence="1">Uncharacterized protein</fullName>
    </submittedName>
</protein>
<evidence type="ECO:0000313" key="1">
    <source>
        <dbReference type="EMBL" id="TDL13667.1"/>
    </source>
</evidence>
<organism evidence="1 2">
    <name type="scientific">Rickenella mellea</name>
    <dbReference type="NCBI Taxonomy" id="50990"/>
    <lineage>
        <taxon>Eukaryota</taxon>
        <taxon>Fungi</taxon>
        <taxon>Dikarya</taxon>
        <taxon>Basidiomycota</taxon>
        <taxon>Agaricomycotina</taxon>
        <taxon>Agaricomycetes</taxon>
        <taxon>Hymenochaetales</taxon>
        <taxon>Rickenellaceae</taxon>
        <taxon>Rickenella</taxon>
    </lineage>
</organism>